<dbReference type="Proteomes" id="UP000712600">
    <property type="component" value="Unassembled WGS sequence"/>
</dbReference>
<sequence length="92" mass="10528">MWSRWFFHKLKSVEKLLYVWGKFDIVLFASFLFLLIIFPSNGYAAISKANPYELGNLSLAVFKKASAFCAKAQGALRRQSYRHGPPRRGCVP</sequence>
<comment type="caution">
    <text evidence="1">The sequence shown here is derived from an EMBL/GenBank/DDBJ whole genome shotgun (WGS) entry which is preliminary data.</text>
</comment>
<dbReference type="AlphaFoldDB" id="A0A8S9QUK9"/>
<accession>A0A8S9QUK9</accession>
<dbReference type="EMBL" id="QGKX02000996">
    <property type="protein sequence ID" value="KAF3555417.1"/>
    <property type="molecule type" value="Genomic_DNA"/>
</dbReference>
<reference evidence="1" key="1">
    <citation type="submission" date="2019-12" db="EMBL/GenBank/DDBJ databases">
        <title>Genome sequencing and annotation of Brassica cretica.</title>
        <authorList>
            <person name="Studholme D.J."/>
            <person name="Sarris P."/>
        </authorList>
    </citation>
    <scope>NUCLEOTIDE SEQUENCE</scope>
    <source>
        <strain evidence="1">PFS-109/04</strain>
        <tissue evidence="1">Leaf</tissue>
    </source>
</reference>
<evidence type="ECO:0000313" key="1">
    <source>
        <dbReference type="EMBL" id="KAF3555417.1"/>
    </source>
</evidence>
<organism evidence="1 2">
    <name type="scientific">Brassica cretica</name>
    <name type="common">Mustard</name>
    <dbReference type="NCBI Taxonomy" id="69181"/>
    <lineage>
        <taxon>Eukaryota</taxon>
        <taxon>Viridiplantae</taxon>
        <taxon>Streptophyta</taxon>
        <taxon>Embryophyta</taxon>
        <taxon>Tracheophyta</taxon>
        <taxon>Spermatophyta</taxon>
        <taxon>Magnoliopsida</taxon>
        <taxon>eudicotyledons</taxon>
        <taxon>Gunneridae</taxon>
        <taxon>Pentapetalae</taxon>
        <taxon>rosids</taxon>
        <taxon>malvids</taxon>
        <taxon>Brassicales</taxon>
        <taxon>Brassicaceae</taxon>
        <taxon>Brassiceae</taxon>
        <taxon>Brassica</taxon>
    </lineage>
</organism>
<name>A0A8S9QUK9_BRACR</name>
<gene>
    <name evidence="1" type="ORF">F2Q69_00013571</name>
</gene>
<protein>
    <submittedName>
        <fullName evidence="1">Uncharacterized protein</fullName>
    </submittedName>
</protein>
<proteinExistence type="predicted"/>
<evidence type="ECO:0000313" key="2">
    <source>
        <dbReference type="Proteomes" id="UP000712600"/>
    </source>
</evidence>